<feature type="transmembrane region" description="Helical" evidence="7">
    <location>
        <begin position="219"/>
        <end position="252"/>
    </location>
</feature>
<comment type="function">
    <text evidence="7">Mechanosensitive channel that participates in the regulation of osmotic pressure changes within the cell, opening in response to stretch forces in the membrane lipid bilayer, without the need for other proteins. Contributes to normal resistance to hypoosmotic shock. Forms an ion channel of 1.0 nanosiemens conductance with a slight preference for anions.</text>
</comment>
<dbReference type="PANTHER" id="PTHR30221">
    <property type="entry name" value="SMALL-CONDUCTANCE MECHANOSENSITIVE CHANNEL"/>
    <property type="match status" value="1"/>
</dbReference>
<dbReference type="AlphaFoldDB" id="A0A126V042"/>
<dbReference type="KEGG" id="hat:RC74_09815"/>
<dbReference type="Pfam" id="PF00924">
    <property type="entry name" value="MS_channel_2nd"/>
    <property type="match status" value="1"/>
</dbReference>
<keyword evidence="7" id="KW-0813">Transport</keyword>
<evidence type="ECO:0000259" key="8">
    <source>
        <dbReference type="Pfam" id="PF00924"/>
    </source>
</evidence>
<name>A0A126V042_9RHOB</name>
<dbReference type="InterPro" id="IPR023408">
    <property type="entry name" value="MscS_beta-dom_sf"/>
</dbReference>
<dbReference type="Gene3D" id="3.30.70.100">
    <property type="match status" value="1"/>
</dbReference>
<protein>
    <recommendedName>
        <fullName evidence="7">Small-conductance mechanosensitive channel</fullName>
    </recommendedName>
</protein>
<keyword evidence="7" id="KW-0997">Cell inner membrane</keyword>
<evidence type="ECO:0000256" key="6">
    <source>
        <dbReference type="ARBA" id="ARBA00023136"/>
    </source>
</evidence>
<dbReference type="SUPFAM" id="SSF82689">
    <property type="entry name" value="Mechanosensitive channel protein MscS (YggB), C-terminal domain"/>
    <property type="match status" value="1"/>
</dbReference>
<feature type="transmembrane region" description="Helical" evidence="7">
    <location>
        <begin position="171"/>
        <end position="188"/>
    </location>
</feature>
<keyword evidence="7" id="KW-0407">Ion channel</keyword>
<dbReference type="GO" id="GO:0008381">
    <property type="term" value="F:mechanosensitive monoatomic ion channel activity"/>
    <property type="evidence" value="ECO:0007669"/>
    <property type="project" value="InterPro"/>
</dbReference>
<comment type="subcellular location">
    <subcellularLocation>
        <location evidence="7">Cell inner membrane</location>
        <topology evidence="7">Multi-pass membrane protein</topology>
    </subcellularLocation>
    <subcellularLocation>
        <location evidence="1">Cell membrane</location>
        <topology evidence="1">Multi-pass membrane protein</topology>
    </subcellularLocation>
</comment>
<feature type="transmembrane region" description="Helical" evidence="7">
    <location>
        <begin position="272"/>
        <end position="293"/>
    </location>
</feature>
<keyword evidence="5 7" id="KW-1133">Transmembrane helix</keyword>
<dbReference type="SUPFAM" id="SSF50182">
    <property type="entry name" value="Sm-like ribonucleoproteins"/>
    <property type="match status" value="1"/>
</dbReference>
<dbReference type="InterPro" id="IPR006685">
    <property type="entry name" value="MscS_channel_2nd"/>
</dbReference>
<evidence type="ECO:0000256" key="3">
    <source>
        <dbReference type="ARBA" id="ARBA00022475"/>
    </source>
</evidence>
<keyword evidence="6 7" id="KW-0472">Membrane</keyword>
<evidence type="ECO:0000256" key="1">
    <source>
        <dbReference type="ARBA" id="ARBA00004651"/>
    </source>
</evidence>
<dbReference type="InterPro" id="IPR045275">
    <property type="entry name" value="MscS_archaea/bacteria_type"/>
</dbReference>
<dbReference type="Gene3D" id="2.30.30.60">
    <property type="match status" value="1"/>
</dbReference>
<comment type="caution">
    <text evidence="7">Lacks conserved residue(s) required for the propagation of feature annotation.</text>
</comment>
<dbReference type="GO" id="GO:0005886">
    <property type="term" value="C:plasma membrane"/>
    <property type="evidence" value="ECO:0007669"/>
    <property type="project" value="UniProtKB-SubCell"/>
</dbReference>
<evidence type="ECO:0000259" key="9">
    <source>
        <dbReference type="Pfam" id="PF21082"/>
    </source>
</evidence>
<evidence type="ECO:0000256" key="7">
    <source>
        <dbReference type="RuleBase" id="RU369025"/>
    </source>
</evidence>
<feature type="transmembrane region" description="Helical" evidence="7">
    <location>
        <begin position="358"/>
        <end position="383"/>
    </location>
</feature>
<keyword evidence="11" id="KW-1185">Reference proteome</keyword>
<evidence type="ECO:0000256" key="2">
    <source>
        <dbReference type="ARBA" id="ARBA00008017"/>
    </source>
</evidence>
<gene>
    <name evidence="10" type="ORF">RC74_09815</name>
</gene>
<dbReference type="Pfam" id="PF21082">
    <property type="entry name" value="MS_channel_3rd"/>
    <property type="match status" value="1"/>
</dbReference>
<accession>A0A126V042</accession>
<dbReference type="InterPro" id="IPR010920">
    <property type="entry name" value="LSM_dom_sf"/>
</dbReference>
<dbReference type="InterPro" id="IPR049278">
    <property type="entry name" value="MS_channel_C"/>
</dbReference>
<organism evidence="10 11">
    <name type="scientific">Falsihalocynthiibacter arcticus</name>
    <dbReference type="NCBI Taxonomy" id="1579316"/>
    <lineage>
        <taxon>Bacteria</taxon>
        <taxon>Pseudomonadati</taxon>
        <taxon>Pseudomonadota</taxon>
        <taxon>Alphaproteobacteria</taxon>
        <taxon>Rhodobacterales</taxon>
        <taxon>Roseobacteraceae</taxon>
        <taxon>Falsihalocynthiibacter</taxon>
    </lineage>
</organism>
<dbReference type="OrthoDB" id="9780668at2"/>
<keyword evidence="7" id="KW-0406">Ion transport</keyword>
<feature type="domain" description="Mechanosensitive ion channel MscS" evidence="8">
    <location>
        <begin position="371"/>
        <end position="437"/>
    </location>
</feature>
<evidence type="ECO:0000256" key="5">
    <source>
        <dbReference type="ARBA" id="ARBA00022989"/>
    </source>
</evidence>
<comment type="similarity">
    <text evidence="2 7">Belongs to the MscS (TC 1.A.23) family.</text>
</comment>
<dbReference type="EMBL" id="CP014327">
    <property type="protein sequence ID" value="AML51517.1"/>
    <property type="molecule type" value="Genomic_DNA"/>
</dbReference>
<dbReference type="InterPro" id="IPR011066">
    <property type="entry name" value="MscS_channel_C_sf"/>
</dbReference>
<evidence type="ECO:0000313" key="10">
    <source>
        <dbReference type="EMBL" id="AML51517.1"/>
    </source>
</evidence>
<evidence type="ECO:0000256" key="4">
    <source>
        <dbReference type="ARBA" id="ARBA00022692"/>
    </source>
</evidence>
<dbReference type="Proteomes" id="UP000070371">
    <property type="component" value="Chromosome"/>
</dbReference>
<reference evidence="10 11" key="1">
    <citation type="submission" date="2016-02" db="EMBL/GenBank/DDBJ databases">
        <title>Complete genome sequence of Halocynthiibacter arcticus PAMC 20958t from arctic marine sediment.</title>
        <authorList>
            <person name="Lee Y.M."/>
            <person name="Baek K."/>
            <person name="Lee H.K."/>
            <person name="Shin S.C."/>
        </authorList>
    </citation>
    <scope>NUCLEOTIDE SEQUENCE [LARGE SCALE GENOMIC DNA]</scope>
    <source>
        <strain evidence="10">PAMC 20958</strain>
    </source>
</reference>
<evidence type="ECO:0000313" key="11">
    <source>
        <dbReference type="Proteomes" id="UP000070371"/>
    </source>
</evidence>
<dbReference type="PANTHER" id="PTHR30221:SF18">
    <property type="entry name" value="SLL0590 PROTEIN"/>
    <property type="match status" value="1"/>
</dbReference>
<feature type="domain" description="Mechanosensitive ion channel MscS C-terminal" evidence="9">
    <location>
        <begin position="448"/>
        <end position="529"/>
    </location>
</feature>
<keyword evidence="3" id="KW-1003">Cell membrane</keyword>
<keyword evidence="4 7" id="KW-0812">Transmembrane</keyword>
<sequence length="556" mass="61075">MEFRKSDTVSRKPPFHWLRLFSLIAIGSFLLALPLHAQTKTTSEETTANVGKVDDVYLAPVVIEGDELFFLRGSSAQPAAERAAIVETRILDVAGSSAIKNLKMDIREDALGHQIFAGVNLISTVTQADSDMEKLPLPVLAGLHADAISEAISNYRADRTDDARADSAIEVGMWTLVFLVFCGAMLLLRKKGNKWISIVVQRQFSSFELATNKMVQVRAIAALILFGFKFILLIMFVLGLYYYLTFVLFAVAETRPMANLLLTHVTGPVLRIALGIASVAPNIVTILLIALLARFLIRGLRVFFDAVAAGSITLGDFEKHWVDPTFNILRVAVILIAIVFCFPYVPGSDSSAFRGLSLLVGAMLSLGSNSVMSNVLSGLFVIYRRSMNIGDRIKVGAHVGDVVEIKLMETHIKSVKNELISIPNAKMLNSEVINYTKRVHGSGLLLHTTVGIGYEETPEKIEAMLIEAAQRTDGLKSRPEPFVLWTELADFAINYQVNAFTTRGSSIPKITSDLHRNIVAVFNENKVQIMTPSYIADPIDPKISAEIWDGKLAHAS</sequence>
<proteinExistence type="inferred from homology"/>
<comment type="subunit">
    <text evidence="7">Homoheptamer.</text>
</comment>
<feature type="transmembrane region" description="Helical" evidence="7">
    <location>
        <begin position="328"/>
        <end position="346"/>
    </location>
</feature>